<dbReference type="EMBL" id="BAABAZ010000006">
    <property type="protein sequence ID" value="GAA4284926.1"/>
    <property type="molecule type" value="Genomic_DNA"/>
</dbReference>
<dbReference type="InterPro" id="IPR015867">
    <property type="entry name" value="N-reg_PII/ATP_PRibTrfase_C"/>
</dbReference>
<evidence type="ECO:0000313" key="7">
    <source>
        <dbReference type="EMBL" id="GAA4284926.1"/>
    </source>
</evidence>
<dbReference type="Proteomes" id="UP001501586">
    <property type="component" value="Unassembled WGS sequence"/>
</dbReference>
<dbReference type="RefSeq" id="WP_236862889.1">
    <property type="nucleotide sequence ID" value="NZ_BAABAZ010000006.1"/>
</dbReference>
<evidence type="ECO:0000313" key="8">
    <source>
        <dbReference type="Proteomes" id="UP001501586"/>
    </source>
</evidence>
<evidence type="ECO:0000256" key="3">
    <source>
        <dbReference type="ARBA" id="ARBA00022553"/>
    </source>
</evidence>
<gene>
    <name evidence="7" type="ORF">GCM10022261_24570</name>
</gene>
<dbReference type="InterPro" id="IPR002187">
    <property type="entry name" value="N-reg_PII"/>
</dbReference>
<reference evidence="8" key="1">
    <citation type="journal article" date="2019" name="Int. J. Syst. Evol. Microbiol.">
        <title>The Global Catalogue of Microorganisms (GCM) 10K type strain sequencing project: providing services to taxonomists for standard genome sequencing and annotation.</title>
        <authorList>
            <consortium name="The Broad Institute Genomics Platform"/>
            <consortium name="The Broad Institute Genome Sequencing Center for Infectious Disease"/>
            <person name="Wu L."/>
            <person name="Ma J."/>
        </authorList>
    </citation>
    <scope>NUCLEOTIDE SEQUENCE [LARGE SCALE GENOMIC DNA]</scope>
    <source>
        <strain evidence="8">JCM 17458</strain>
    </source>
</reference>
<name>A0ABP8ELU9_9MICO</name>
<keyword evidence="8" id="KW-1185">Reference proteome</keyword>
<keyword evidence="6" id="KW-0804">Transcription</keyword>
<evidence type="ECO:0000256" key="6">
    <source>
        <dbReference type="ARBA" id="ARBA00023163"/>
    </source>
</evidence>
<comment type="subunit">
    <text evidence="1">Homotrimer.</text>
</comment>
<evidence type="ECO:0000256" key="1">
    <source>
        <dbReference type="ARBA" id="ARBA00011233"/>
    </source>
</evidence>
<dbReference type="Pfam" id="PF00543">
    <property type="entry name" value="P-II"/>
    <property type="match status" value="1"/>
</dbReference>
<keyword evidence="4" id="KW-0547">Nucleotide-binding</keyword>
<dbReference type="Gene3D" id="3.30.70.120">
    <property type="match status" value="1"/>
</dbReference>
<dbReference type="PROSITE" id="PS51343">
    <property type="entry name" value="PII_GLNB_DOM"/>
    <property type="match status" value="1"/>
</dbReference>
<accession>A0ABP8ELU9</accession>
<dbReference type="PANTHER" id="PTHR30115">
    <property type="entry name" value="NITROGEN REGULATORY PROTEIN P-II"/>
    <property type="match status" value="1"/>
</dbReference>
<evidence type="ECO:0000256" key="5">
    <source>
        <dbReference type="ARBA" id="ARBA00023015"/>
    </source>
</evidence>
<dbReference type="PROSITE" id="PS00496">
    <property type="entry name" value="PII_GLNB_UMP"/>
    <property type="match status" value="1"/>
</dbReference>
<protein>
    <recommendedName>
        <fullName evidence="2">Nitrogen regulatory protein P-II</fullName>
    </recommendedName>
</protein>
<proteinExistence type="predicted"/>
<sequence length="112" mass="12274">MKLITAIIRPDKLADVRSALEEFGLQGLTVSEASGYGRQKGHRQFYRGAAYTQDLVPKLRLEILAEDFDALRILEIVLESASTGEPGDGKVWVTTADQVIRVSDRAEGAEAL</sequence>
<dbReference type="PRINTS" id="PR00340">
    <property type="entry name" value="PIIGLNB"/>
</dbReference>
<dbReference type="SUPFAM" id="SSF54913">
    <property type="entry name" value="GlnB-like"/>
    <property type="match status" value="1"/>
</dbReference>
<dbReference type="SMART" id="SM00938">
    <property type="entry name" value="P-II"/>
    <property type="match status" value="1"/>
</dbReference>
<dbReference type="InterPro" id="IPR011322">
    <property type="entry name" value="N-reg_PII-like_a/b"/>
</dbReference>
<keyword evidence="5" id="KW-0805">Transcription regulation</keyword>
<keyword evidence="3" id="KW-0597">Phosphoprotein</keyword>
<dbReference type="InterPro" id="IPR002332">
    <property type="entry name" value="N-reg_PII_urydylation_site"/>
</dbReference>
<comment type="caution">
    <text evidence="7">The sequence shown here is derived from an EMBL/GenBank/DDBJ whole genome shotgun (WGS) entry which is preliminary data.</text>
</comment>
<evidence type="ECO:0000256" key="2">
    <source>
        <dbReference type="ARBA" id="ARBA00015681"/>
    </source>
</evidence>
<dbReference type="PANTHER" id="PTHR30115:SF11">
    <property type="entry name" value="NITROGEN REGULATORY PROTEIN P-II HOMOLOG"/>
    <property type="match status" value="1"/>
</dbReference>
<organism evidence="7 8">
    <name type="scientific">Brevibacterium daeguense</name>
    <dbReference type="NCBI Taxonomy" id="909936"/>
    <lineage>
        <taxon>Bacteria</taxon>
        <taxon>Bacillati</taxon>
        <taxon>Actinomycetota</taxon>
        <taxon>Actinomycetes</taxon>
        <taxon>Micrococcales</taxon>
        <taxon>Brevibacteriaceae</taxon>
        <taxon>Brevibacterium</taxon>
    </lineage>
</organism>
<evidence type="ECO:0000256" key="4">
    <source>
        <dbReference type="ARBA" id="ARBA00022741"/>
    </source>
</evidence>